<keyword evidence="1" id="KW-1133">Transmembrane helix</keyword>
<dbReference type="PANTHER" id="PTHR40135:SF1">
    <property type="entry name" value="MITOCHONDRIAL PHOSPHATE CARRIER PROTEIN"/>
    <property type="match status" value="1"/>
</dbReference>
<feature type="transmembrane region" description="Helical" evidence="1">
    <location>
        <begin position="6"/>
        <end position="27"/>
    </location>
</feature>
<name>A0A8A1LC43_AJEC8</name>
<proteinExistence type="predicted"/>
<reference evidence="2" key="1">
    <citation type="submission" date="2021-01" db="EMBL/GenBank/DDBJ databases">
        <title>Chromosome-level genome assembly of a human fungal pathogen reveals clustering of transcriptionally co-regulated genes.</title>
        <authorList>
            <person name="Voorhies M."/>
            <person name="Cohen S."/>
            <person name="Shea T.P."/>
            <person name="Petrus S."/>
            <person name="Munoz J.F."/>
            <person name="Poplawski S."/>
            <person name="Goldman W.E."/>
            <person name="Michael T."/>
            <person name="Cuomo C.A."/>
            <person name="Sil A."/>
            <person name="Beyhan S."/>
        </authorList>
    </citation>
    <scope>NUCLEOTIDE SEQUENCE</scope>
    <source>
        <strain evidence="2">H88</strain>
    </source>
</reference>
<evidence type="ECO:0000256" key="1">
    <source>
        <dbReference type="SAM" id="Phobius"/>
    </source>
</evidence>
<dbReference type="AlphaFoldDB" id="A0A8A1LC43"/>
<dbReference type="EMBL" id="CP069102">
    <property type="protein sequence ID" value="QSS50024.1"/>
    <property type="molecule type" value="Genomic_DNA"/>
</dbReference>
<accession>A0A8A1LC43</accession>
<evidence type="ECO:0000313" key="2">
    <source>
        <dbReference type="EMBL" id="QSS50024.1"/>
    </source>
</evidence>
<sequence>MLITRGFSLTNFIIGSSALCFQVFILYPWHNKLEKDFEEMRDAHISLMKQSEKDRTEELKAIHERLQNIKQPRGWLW</sequence>
<evidence type="ECO:0008006" key="4">
    <source>
        <dbReference type="Google" id="ProtNLM"/>
    </source>
</evidence>
<dbReference type="VEuPathDB" id="FungiDB:I7I53_10570"/>
<organism evidence="2 3">
    <name type="scientific">Ajellomyces capsulatus (strain H88)</name>
    <name type="common">Darling's disease fungus</name>
    <name type="synonym">Histoplasma capsulatum</name>
    <dbReference type="NCBI Taxonomy" id="544711"/>
    <lineage>
        <taxon>Eukaryota</taxon>
        <taxon>Fungi</taxon>
        <taxon>Dikarya</taxon>
        <taxon>Ascomycota</taxon>
        <taxon>Pezizomycotina</taxon>
        <taxon>Eurotiomycetes</taxon>
        <taxon>Eurotiomycetidae</taxon>
        <taxon>Onygenales</taxon>
        <taxon>Ajellomycetaceae</taxon>
        <taxon>Histoplasma</taxon>
    </lineage>
</organism>
<keyword evidence="1" id="KW-0472">Membrane</keyword>
<dbReference type="Proteomes" id="UP000663419">
    <property type="component" value="Chromosome 1"/>
</dbReference>
<evidence type="ECO:0000313" key="3">
    <source>
        <dbReference type="Proteomes" id="UP000663419"/>
    </source>
</evidence>
<keyword evidence="1" id="KW-0812">Transmembrane</keyword>
<protein>
    <recommendedName>
        <fullName evidence="4">Mitochondrial phosphate carrier protein</fullName>
    </recommendedName>
</protein>
<dbReference type="PANTHER" id="PTHR40135">
    <property type="entry name" value="MITOCHONDRIAL PHOSPHATE CARRIER PROTEIN"/>
    <property type="match status" value="1"/>
</dbReference>
<gene>
    <name evidence="2" type="ORF">I7I53_10570</name>
</gene>